<dbReference type="AlphaFoldDB" id="A0A445EXF2"/>
<evidence type="ECO:0000256" key="1">
    <source>
        <dbReference type="ARBA" id="ARBA00004123"/>
    </source>
</evidence>
<reference evidence="7 8" key="1">
    <citation type="submission" date="2019-01" db="EMBL/GenBank/DDBJ databases">
        <title>Sequencing of cultivated peanut Arachis hypogaea provides insights into genome evolution and oil improvement.</title>
        <authorList>
            <person name="Chen X."/>
        </authorList>
    </citation>
    <scope>NUCLEOTIDE SEQUENCE [LARGE SCALE GENOMIC DNA]</scope>
    <source>
        <strain evidence="8">cv. Fuhuasheng</strain>
        <tissue evidence="7">Leaves</tissue>
    </source>
</reference>
<keyword evidence="2" id="KW-0805">Transcription regulation</keyword>
<name>A0A445EXF2_ARAHY</name>
<evidence type="ECO:0000313" key="8">
    <source>
        <dbReference type="Proteomes" id="UP000289738"/>
    </source>
</evidence>
<dbReference type="GO" id="GO:0046982">
    <property type="term" value="F:protein heterodimerization activity"/>
    <property type="evidence" value="ECO:0007669"/>
    <property type="project" value="InterPro"/>
</dbReference>
<sequence length="319" mass="35671">MKPVQSSNTAKSKLKLSQRAKSKLKRDLKEKDVVLAETPSQFSFAIARTAVAQICQSVGYKKSTQGTLENFTNVAIKYLEATARTAASFANTSNRTEANLFDLINGIHDLYSVQGFPSGSEMHKNDLLRSGALKEIMNFVKYSNEVPFSKPILPKNVSGIPKLESITDSSSSCSNKTKGQDFHIPRWLPDFPEERLYKNCHKVSVKERKFGEKLWEHSLGAEHFSGNLEENKSESQINGINGKEEKDTRIGLAQGRGKVKFRMGGLGGEEEKRVDLGVNMMNRVCKGRKRVSWNLDKLNNCMAVENEDEMSACKRTKIA</sequence>
<dbReference type="OrthoDB" id="436852at2759"/>
<comment type="caution">
    <text evidence="7">The sequence shown here is derived from an EMBL/GenBank/DDBJ whole genome shotgun (WGS) entry which is preliminary data.</text>
</comment>
<dbReference type="Gene3D" id="1.10.20.10">
    <property type="entry name" value="Histone, subunit A"/>
    <property type="match status" value="1"/>
</dbReference>
<evidence type="ECO:0000259" key="6">
    <source>
        <dbReference type="SMART" id="SM00576"/>
    </source>
</evidence>
<keyword evidence="4" id="KW-0539">Nucleus</keyword>
<accession>A0A445EXF2</accession>
<dbReference type="InterPro" id="IPR006565">
    <property type="entry name" value="BTP"/>
</dbReference>
<dbReference type="Pfam" id="PF07524">
    <property type="entry name" value="Bromo_TP"/>
    <property type="match status" value="1"/>
</dbReference>
<dbReference type="Gramene" id="arahy.Tifrunner.gnm2.ann2.Ah01g005800.1">
    <property type="protein sequence ID" value="arahy.Tifrunner.gnm2.ann2.Ah01g005800.1-CDS-1"/>
    <property type="gene ID" value="arahy.Tifrunner.gnm2.ann2.Ah01g005800"/>
</dbReference>
<dbReference type="PANTHER" id="PTHR46338:SF13">
    <property type="entry name" value="TRANSCRIPTION INITIATION FACTOR TFIID SUBUNIT 8-LIKE"/>
    <property type="match status" value="1"/>
</dbReference>
<feature type="region of interest" description="Disordered" evidence="5">
    <location>
        <begin position="1"/>
        <end position="23"/>
    </location>
</feature>
<evidence type="ECO:0000313" key="7">
    <source>
        <dbReference type="EMBL" id="RYR80082.1"/>
    </source>
</evidence>
<keyword evidence="3" id="KW-0804">Transcription</keyword>
<organism evidence="7 8">
    <name type="scientific">Arachis hypogaea</name>
    <name type="common">Peanut</name>
    <dbReference type="NCBI Taxonomy" id="3818"/>
    <lineage>
        <taxon>Eukaryota</taxon>
        <taxon>Viridiplantae</taxon>
        <taxon>Streptophyta</taxon>
        <taxon>Embryophyta</taxon>
        <taxon>Tracheophyta</taxon>
        <taxon>Spermatophyta</taxon>
        <taxon>Magnoliopsida</taxon>
        <taxon>eudicotyledons</taxon>
        <taxon>Gunneridae</taxon>
        <taxon>Pentapetalae</taxon>
        <taxon>rosids</taxon>
        <taxon>fabids</taxon>
        <taxon>Fabales</taxon>
        <taxon>Fabaceae</taxon>
        <taxon>Papilionoideae</taxon>
        <taxon>50 kb inversion clade</taxon>
        <taxon>dalbergioids sensu lato</taxon>
        <taxon>Dalbergieae</taxon>
        <taxon>Pterocarpus clade</taxon>
        <taxon>Arachis</taxon>
    </lineage>
</organism>
<dbReference type="SMART" id="SM00576">
    <property type="entry name" value="BTP"/>
    <property type="match status" value="1"/>
</dbReference>
<keyword evidence="8" id="KW-1185">Reference proteome</keyword>
<evidence type="ECO:0000256" key="4">
    <source>
        <dbReference type="ARBA" id="ARBA00023242"/>
    </source>
</evidence>
<evidence type="ECO:0000256" key="3">
    <source>
        <dbReference type="ARBA" id="ARBA00023163"/>
    </source>
</evidence>
<proteinExistence type="predicted"/>
<dbReference type="PANTHER" id="PTHR46338">
    <property type="entry name" value="TRANSCRIPTION INITIATION FACTOR TFIID SUBUNIT 8"/>
    <property type="match status" value="1"/>
</dbReference>
<gene>
    <name evidence="7" type="ORF">Ahy_A01g004860</name>
</gene>
<protein>
    <recommendedName>
        <fullName evidence="6">Bromodomain associated domain-containing protein</fullName>
    </recommendedName>
</protein>
<comment type="subcellular location">
    <subcellularLocation>
        <location evidence="1">Nucleus</location>
    </subcellularLocation>
</comment>
<evidence type="ECO:0000256" key="2">
    <source>
        <dbReference type="ARBA" id="ARBA00023015"/>
    </source>
</evidence>
<dbReference type="InterPro" id="IPR009072">
    <property type="entry name" value="Histone-fold"/>
</dbReference>
<dbReference type="InterPro" id="IPR037818">
    <property type="entry name" value="TAF8"/>
</dbReference>
<feature type="domain" description="Bromodomain associated" evidence="6">
    <location>
        <begin position="40"/>
        <end position="116"/>
    </location>
</feature>
<dbReference type="EMBL" id="SDMP01000001">
    <property type="protein sequence ID" value="RYR80082.1"/>
    <property type="molecule type" value="Genomic_DNA"/>
</dbReference>
<dbReference type="STRING" id="3818.A0A445EXF2"/>
<feature type="compositionally biased region" description="Basic residues" evidence="5">
    <location>
        <begin position="12"/>
        <end position="23"/>
    </location>
</feature>
<evidence type="ECO:0000256" key="5">
    <source>
        <dbReference type="SAM" id="MobiDB-lite"/>
    </source>
</evidence>
<feature type="compositionally biased region" description="Polar residues" evidence="5">
    <location>
        <begin position="1"/>
        <end position="11"/>
    </location>
</feature>
<dbReference type="Proteomes" id="UP000289738">
    <property type="component" value="Chromosome A01"/>
</dbReference>
<dbReference type="GO" id="GO:0005669">
    <property type="term" value="C:transcription factor TFIID complex"/>
    <property type="evidence" value="ECO:0007669"/>
    <property type="project" value="InterPro"/>
</dbReference>